<comment type="caution">
    <text evidence="1">The sequence shown here is derived from an EMBL/GenBank/DDBJ whole genome shotgun (WGS) entry which is preliminary data.</text>
</comment>
<reference evidence="1 2" key="1">
    <citation type="submission" date="2020-02" db="EMBL/GenBank/DDBJ databases">
        <title>Draft genome sequence of Haematococcus lacustris strain NIES-144.</title>
        <authorList>
            <person name="Morimoto D."/>
            <person name="Nakagawa S."/>
            <person name="Yoshida T."/>
            <person name="Sawayama S."/>
        </authorList>
    </citation>
    <scope>NUCLEOTIDE SEQUENCE [LARGE SCALE GENOMIC DNA]</scope>
    <source>
        <strain evidence="1 2">NIES-144</strain>
    </source>
</reference>
<evidence type="ECO:0000313" key="2">
    <source>
        <dbReference type="Proteomes" id="UP000485058"/>
    </source>
</evidence>
<dbReference type="Pfam" id="PF20206">
    <property type="entry name" value="Tra1_ring"/>
    <property type="match status" value="1"/>
</dbReference>
<accession>A0A699ZDD8</accession>
<protein>
    <submittedName>
        <fullName evidence="1">Transformation transcription domain-associated</fullName>
    </submittedName>
</protein>
<dbReference type="Proteomes" id="UP000485058">
    <property type="component" value="Unassembled WGS sequence"/>
</dbReference>
<keyword evidence="2" id="KW-1185">Reference proteome</keyword>
<feature type="non-terminal residue" evidence="1">
    <location>
        <position position="154"/>
    </location>
</feature>
<dbReference type="AlphaFoldDB" id="A0A699ZDD8"/>
<name>A0A699ZDD8_HAELA</name>
<organism evidence="1 2">
    <name type="scientific">Haematococcus lacustris</name>
    <name type="common">Green alga</name>
    <name type="synonym">Haematococcus pluvialis</name>
    <dbReference type="NCBI Taxonomy" id="44745"/>
    <lineage>
        <taxon>Eukaryota</taxon>
        <taxon>Viridiplantae</taxon>
        <taxon>Chlorophyta</taxon>
        <taxon>core chlorophytes</taxon>
        <taxon>Chlorophyceae</taxon>
        <taxon>CS clade</taxon>
        <taxon>Chlamydomonadales</taxon>
        <taxon>Haematococcaceae</taxon>
        <taxon>Haematococcus</taxon>
    </lineage>
</organism>
<gene>
    <name evidence="1" type="ORF">HaLaN_17874</name>
</gene>
<proteinExistence type="predicted"/>
<sequence>ARADVAPEVVDMLTQHVDFLQKTGQLRVRDMMVAVREYLHADTHMAYHLWVLMFPIVWATLEKVQQVTLAKPIIALLSKEYHHRQASARPNVVQAMLDGIAVSQPQPKIPPELIKFLGKTYNAWQIAIPLLESHVVMFPNDTRCFDSLVELYKR</sequence>
<dbReference type="InterPro" id="IPR046805">
    <property type="entry name" value="Tra1_ring"/>
</dbReference>
<feature type="non-terminal residue" evidence="1">
    <location>
        <position position="1"/>
    </location>
</feature>
<dbReference type="EMBL" id="BLLF01001683">
    <property type="protein sequence ID" value="GFH20707.1"/>
    <property type="molecule type" value="Genomic_DNA"/>
</dbReference>
<evidence type="ECO:0000313" key="1">
    <source>
        <dbReference type="EMBL" id="GFH20707.1"/>
    </source>
</evidence>